<dbReference type="OrthoDB" id="3637487at2759"/>
<evidence type="ECO:0000313" key="2">
    <source>
        <dbReference type="Proteomes" id="UP001154252"/>
    </source>
</evidence>
<dbReference type="Proteomes" id="UP001154252">
    <property type="component" value="Unassembled WGS sequence"/>
</dbReference>
<dbReference type="AlphaFoldDB" id="A0A9W4KNI6"/>
<keyword evidence="2" id="KW-1185">Reference proteome</keyword>
<evidence type="ECO:0000313" key="1">
    <source>
        <dbReference type="EMBL" id="CAG8909255.1"/>
    </source>
</evidence>
<organism evidence="1 2">
    <name type="scientific">Penicillium egyptiacum</name>
    <dbReference type="NCBI Taxonomy" id="1303716"/>
    <lineage>
        <taxon>Eukaryota</taxon>
        <taxon>Fungi</taxon>
        <taxon>Dikarya</taxon>
        <taxon>Ascomycota</taxon>
        <taxon>Pezizomycotina</taxon>
        <taxon>Eurotiomycetes</taxon>
        <taxon>Eurotiomycetidae</taxon>
        <taxon>Eurotiales</taxon>
        <taxon>Aspergillaceae</taxon>
        <taxon>Penicillium</taxon>
    </lineage>
</organism>
<comment type="caution">
    <text evidence="1">The sequence shown here is derived from an EMBL/GenBank/DDBJ whole genome shotgun (WGS) entry which is preliminary data.</text>
</comment>
<dbReference type="EMBL" id="CAJVRC010000898">
    <property type="protein sequence ID" value="CAG8909255.1"/>
    <property type="molecule type" value="Genomic_DNA"/>
</dbReference>
<proteinExistence type="predicted"/>
<gene>
    <name evidence="1" type="ORF">PEGY_LOCUS10045</name>
</gene>
<sequence length="135" mass="15423">MCRICPQILEFSPDDSTMPSRLESLIINLSLQDVDRFSAGFSNHCTEPRSSLDLYNEMITTGTEIAKQTPSLKVFKILWHRHPYSDTMTMNCITGIKTILSGTWDWSDEGVPEPGEPFFPIFHQQIVIPQVELVY</sequence>
<accession>A0A9W4KNI6</accession>
<protein>
    <submittedName>
        <fullName evidence="1">Uncharacterized protein</fullName>
    </submittedName>
</protein>
<reference evidence="1" key="1">
    <citation type="submission" date="2021-07" db="EMBL/GenBank/DDBJ databases">
        <authorList>
            <person name="Branca A.L. A."/>
        </authorList>
    </citation>
    <scope>NUCLEOTIDE SEQUENCE</scope>
</reference>
<name>A0A9W4KNI6_9EURO</name>